<dbReference type="InterPro" id="IPR017451">
    <property type="entry name" value="F-box-assoc_interact_dom"/>
</dbReference>
<dbReference type="PaxDb" id="3708-A0A078H7M6"/>
<protein>
    <submittedName>
        <fullName evidence="3">(rape) hypothetical protein</fullName>
    </submittedName>
    <submittedName>
        <fullName evidence="4">BnaC01g33030D protein</fullName>
    </submittedName>
</protein>
<proteinExistence type="predicted"/>
<dbReference type="InterPro" id="IPR050796">
    <property type="entry name" value="SCF_F-box_component"/>
</dbReference>
<dbReference type="InterPro" id="IPR001810">
    <property type="entry name" value="F-box_dom"/>
</dbReference>
<feature type="domain" description="F-box" evidence="1">
    <location>
        <begin position="4"/>
        <end position="41"/>
    </location>
</feature>
<evidence type="ECO:0000313" key="5">
    <source>
        <dbReference type="Proteomes" id="UP000028999"/>
    </source>
</evidence>
<feature type="domain" description="F-box associated beta-propeller type 1" evidence="2">
    <location>
        <begin position="55"/>
        <end position="415"/>
    </location>
</feature>
<dbReference type="InterPro" id="IPR036047">
    <property type="entry name" value="F-box-like_dom_sf"/>
</dbReference>
<dbReference type="NCBIfam" id="TIGR01640">
    <property type="entry name" value="F_box_assoc_1"/>
    <property type="match status" value="1"/>
</dbReference>
<sequence>MTTISDLSLDLVEKIVYRVPITSIGAVRSTCKLLNRLCKNRIWLYLEEKRHQFLGFMVKNYKLCLIKFYLHGILDEEEFVDPSIKEIIGDSLLNQVDVTEVFHCDGLLLCVTKDKEEVDRTSLVVWNPYLGQIRWIQRPRNNYDRLDSYALGYDKKKNRKHKILRFLDDNMGNNVFTYEIYDFSSDSWRVLNITPDYDTTFFQRGVSLKGNAYFFATEKLRVVTEEEYTPEPHKFLICFDFTIESFGPPLPLPFNLYTGDTGTLSSLRDEKLAALYQCCDMAEVEIWVTTKIEEPNALSWIPFLRIDLEPFTGFDLQFQHDGASFFIEEEKKIAVVFHLDSSDQMTYYDSDHEDLIGENGSSEITCNDTAYIIGENGYFQKVGLGEGVSDPSPLNFGEYCPLVCSSSYVPSLVQISHQFAGDNN</sequence>
<dbReference type="InterPro" id="IPR006527">
    <property type="entry name" value="F-box-assoc_dom_typ1"/>
</dbReference>
<dbReference type="Proteomes" id="UP001295469">
    <property type="component" value="Chromosome C01"/>
</dbReference>
<dbReference type="SUPFAM" id="SSF81383">
    <property type="entry name" value="F-box domain"/>
    <property type="match status" value="1"/>
</dbReference>
<reference evidence="4 5" key="1">
    <citation type="journal article" date="2014" name="Science">
        <title>Plant genetics. Early allopolyploid evolution in the post-Neolithic Brassica napus oilseed genome.</title>
        <authorList>
            <person name="Chalhoub B."/>
            <person name="Denoeud F."/>
            <person name="Liu S."/>
            <person name="Parkin I.A."/>
            <person name="Tang H."/>
            <person name="Wang X."/>
            <person name="Chiquet J."/>
            <person name="Belcram H."/>
            <person name="Tong C."/>
            <person name="Samans B."/>
            <person name="Correa M."/>
            <person name="Da Silva C."/>
            <person name="Just J."/>
            <person name="Falentin C."/>
            <person name="Koh C.S."/>
            <person name="Le Clainche I."/>
            <person name="Bernard M."/>
            <person name="Bento P."/>
            <person name="Noel B."/>
            <person name="Labadie K."/>
            <person name="Alberti A."/>
            <person name="Charles M."/>
            <person name="Arnaud D."/>
            <person name="Guo H."/>
            <person name="Daviaud C."/>
            <person name="Alamery S."/>
            <person name="Jabbari K."/>
            <person name="Zhao M."/>
            <person name="Edger P.P."/>
            <person name="Chelaifa H."/>
            <person name="Tack D."/>
            <person name="Lassalle G."/>
            <person name="Mestiri I."/>
            <person name="Schnel N."/>
            <person name="Le Paslier M.C."/>
            <person name="Fan G."/>
            <person name="Renault V."/>
            <person name="Bayer P.E."/>
            <person name="Golicz A.A."/>
            <person name="Manoli S."/>
            <person name="Lee T.H."/>
            <person name="Thi V.H."/>
            <person name="Chalabi S."/>
            <person name="Hu Q."/>
            <person name="Fan C."/>
            <person name="Tollenaere R."/>
            <person name="Lu Y."/>
            <person name="Battail C."/>
            <person name="Shen J."/>
            <person name="Sidebottom C.H."/>
            <person name="Wang X."/>
            <person name="Canaguier A."/>
            <person name="Chauveau A."/>
            <person name="Berard A."/>
            <person name="Deniot G."/>
            <person name="Guan M."/>
            <person name="Liu Z."/>
            <person name="Sun F."/>
            <person name="Lim Y.P."/>
            <person name="Lyons E."/>
            <person name="Town C.D."/>
            <person name="Bancroft I."/>
            <person name="Wang X."/>
            <person name="Meng J."/>
            <person name="Ma J."/>
            <person name="Pires J.C."/>
            <person name="King G.J."/>
            <person name="Brunel D."/>
            <person name="Delourme R."/>
            <person name="Renard M."/>
            <person name="Aury J.M."/>
            <person name="Adams K.L."/>
            <person name="Batley J."/>
            <person name="Snowdon R.J."/>
            <person name="Tost J."/>
            <person name="Edwards D."/>
            <person name="Zhou Y."/>
            <person name="Hua W."/>
            <person name="Sharpe A.G."/>
            <person name="Paterson A.H."/>
            <person name="Guan C."/>
            <person name="Wincker P."/>
        </authorList>
    </citation>
    <scope>NUCLEOTIDE SEQUENCE [LARGE SCALE GENOMIC DNA]</scope>
    <source>
        <strain evidence="5">cv. Darmor-bzh</strain>
    </source>
</reference>
<evidence type="ECO:0000259" key="1">
    <source>
        <dbReference type="Pfam" id="PF00646"/>
    </source>
</evidence>
<dbReference type="Pfam" id="PF00646">
    <property type="entry name" value="F-box"/>
    <property type="match status" value="1"/>
</dbReference>
<dbReference type="Gramene" id="CDY33422">
    <property type="protein sequence ID" value="CDY33422"/>
    <property type="gene ID" value="GSBRNA2T00054326001"/>
</dbReference>
<dbReference type="EMBL" id="LK032314">
    <property type="protein sequence ID" value="CDY33422.1"/>
    <property type="molecule type" value="Genomic_DNA"/>
</dbReference>
<dbReference type="EMBL" id="HG994365">
    <property type="protein sequence ID" value="CAF2077583.1"/>
    <property type="molecule type" value="Genomic_DNA"/>
</dbReference>
<keyword evidence="5" id="KW-1185">Reference proteome</keyword>
<name>A0A078H7M6_BRANA</name>
<dbReference type="OMA" id="RIWLYLE"/>
<evidence type="ECO:0000259" key="2">
    <source>
        <dbReference type="Pfam" id="PF07734"/>
    </source>
</evidence>
<dbReference type="Proteomes" id="UP000028999">
    <property type="component" value="Unassembled WGS sequence"/>
</dbReference>
<dbReference type="PANTHER" id="PTHR31672:SF13">
    <property type="entry name" value="F-BOX PROTEIN CPR30-LIKE"/>
    <property type="match status" value="1"/>
</dbReference>
<accession>A0A078H7M6</accession>
<dbReference type="PANTHER" id="PTHR31672">
    <property type="entry name" value="BNACNNG10540D PROTEIN"/>
    <property type="match status" value="1"/>
</dbReference>
<evidence type="ECO:0000313" key="3">
    <source>
        <dbReference type="EMBL" id="CAF2077583.1"/>
    </source>
</evidence>
<evidence type="ECO:0000313" key="4">
    <source>
        <dbReference type="EMBL" id="CDY33422.1"/>
    </source>
</evidence>
<dbReference type="Pfam" id="PF07734">
    <property type="entry name" value="FBA_1"/>
    <property type="match status" value="1"/>
</dbReference>
<gene>
    <name evidence="4" type="primary">BnaC01g33030D</name>
    <name evidence="3" type="ORF">DARMORV10_C01P44310.1</name>
    <name evidence="4" type="ORF">GSBRNA2T00054326001</name>
</gene>
<dbReference type="AlphaFoldDB" id="A0A078H7M6"/>
<organism evidence="4 5">
    <name type="scientific">Brassica napus</name>
    <name type="common">Rape</name>
    <dbReference type="NCBI Taxonomy" id="3708"/>
    <lineage>
        <taxon>Eukaryota</taxon>
        <taxon>Viridiplantae</taxon>
        <taxon>Streptophyta</taxon>
        <taxon>Embryophyta</taxon>
        <taxon>Tracheophyta</taxon>
        <taxon>Spermatophyta</taxon>
        <taxon>Magnoliopsida</taxon>
        <taxon>eudicotyledons</taxon>
        <taxon>Gunneridae</taxon>
        <taxon>Pentapetalae</taxon>
        <taxon>rosids</taxon>
        <taxon>malvids</taxon>
        <taxon>Brassicales</taxon>
        <taxon>Brassicaceae</taxon>
        <taxon>Brassiceae</taxon>
        <taxon>Brassica</taxon>
    </lineage>
</organism>
<reference evidence="4" key="2">
    <citation type="submission" date="2014-06" db="EMBL/GenBank/DDBJ databases">
        <authorList>
            <person name="Genoscope - CEA"/>
        </authorList>
    </citation>
    <scope>NUCLEOTIDE SEQUENCE</scope>
</reference>
<reference evidence="3" key="3">
    <citation type="submission" date="2021-01" db="EMBL/GenBank/DDBJ databases">
        <authorList>
            <consortium name="Genoscope - CEA"/>
            <person name="William W."/>
        </authorList>
    </citation>
    <scope>NUCLEOTIDE SEQUENCE</scope>
</reference>